<dbReference type="EMBL" id="JAFLWD010000063">
    <property type="protein sequence ID" value="MBO0441950.1"/>
    <property type="molecule type" value="Genomic_DNA"/>
</dbReference>
<dbReference type="Gene3D" id="1.10.530.10">
    <property type="match status" value="1"/>
</dbReference>
<proteinExistence type="predicted"/>
<evidence type="ECO:0000313" key="1">
    <source>
        <dbReference type="EMBL" id="MBO0441950.1"/>
    </source>
</evidence>
<reference evidence="1 2" key="1">
    <citation type="submission" date="2021-03" db="EMBL/GenBank/DDBJ databases">
        <title>Enterococcal diversity collection.</title>
        <authorList>
            <person name="Gilmore M.S."/>
            <person name="Schwartzman J."/>
            <person name="Van Tyne D."/>
            <person name="Martin M."/>
            <person name="Earl A.M."/>
            <person name="Manson A.L."/>
            <person name="Straub T."/>
            <person name="Salamzade R."/>
            <person name="Saavedra J."/>
            <person name="Lebreton F."/>
            <person name="Prichula J."/>
            <person name="Schaufler K."/>
            <person name="Gaca A."/>
            <person name="Sgardioli B."/>
            <person name="Wagenaar J."/>
            <person name="Strong T."/>
        </authorList>
    </citation>
    <scope>NUCLEOTIDE SEQUENCE [LARGE SCALE GENOMIC DNA]</scope>
    <source>
        <strain evidence="1 2">DIV0869a</strain>
    </source>
</reference>
<gene>
    <name evidence="1" type="ORF">JZO69_16420</name>
</gene>
<comment type="caution">
    <text evidence="1">The sequence shown here is derived from an EMBL/GenBank/DDBJ whole genome shotgun (WGS) entry which is preliminary data.</text>
</comment>
<keyword evidence="2" id="KW-1185">Reference proteome</keyword>
<name>A0ABS3H4H9_9ENTE</name>
<evidence type="ECO:0000313" key="2">
    <source>
        <dbReference type="Proteomes" id="UP000664632"/>
    </source>
</evidence>
<sequence>MFSFFIYNRISFSSIPTYEQPLEDYARLLKDGLIGSSEFCQSAWKSKTTNYQEVATFLTGKYGTDSQYAEKFK</sequence>
<protein>
    <submittedName>
        <fullName evidence="1">Uncharacterized protein</fullName>
    </submittedName>
</protein>
<organism evidence="1 2">
    <name type="scientific">Candidatus Enterococcus ikei</name>
    <dbReference type="NCBI Taxonomy" id="2815326"/>
    <lineage>
        <taxon>Bacteria</taxon>
        <taxon>Bacillati</taxon>
        <taxon>Bacillota</taxon>
        <taxon>Bacilli</taxon>
        <taxon>Lactobacillales</taxon>
        <taxon>Enterococcaceae</taxon>
        <taxon>Enterococcus</taxon>
    </lineage>
</organism>
<dbReference type="RefSeq" id="WP_207113887.1">
    <property type="nucleotide sequence ID" value="NZ_JAFLWD010000063.1"/>
</dbReference>
<accession>A0ABS3H4H9</accession>
<dbReference type="Proteomes" id="UP000664632">
    <property type="component" value="Unassembled WGS sequence"/>
</dbReference>